<feature type="domain" description="HD-Zip IV C-terminal" evidence="1">
    <location>
        <begin position="63"/>
        <end position="126"/>
    </location>
</feature>
<dbReference type="Pfam" id="PF25797">
    <property type="entry name" value="PDF2_C"/>
    <property type="match status" value="1"/>
</dbReference>
<dbReference type="PANTHER" id="PTHR45654:SF107">
    <property type="entry name" value="HOMEOBOX-LEUCINE ZIPPER PROTEIN ANTHOCYANINLESS 2-LIKE ISOFORM X1"/>
    <property type="match status" value="1"/>
</dbReference>
<protein>
    <recommendedName>
        <fullName evidence="1">HD-Zip IV C-terminal domain-containing protein</fullName>
    </recommendedName>
</protein>
<reference evidence="2" key="1">
    <citation type="journal article" date="2023" name="Plant J.">
        <title>Genome sequences and population genomics provide insights into the demographic history, inbreeding, and mutation load of two 'living fossil' tree species of Dipteronia.</title>
        <authorList>
            <person name="Feng Y."/>
            <person name="Comes H.P."/>
            <person name="Chen J."/>
            <person name="Zhu S."/>
            <person name="Lu R."/>
            <person name="Zhang X."/>
            <person name="Li P."/>
            <person name="Qiu J."/>
            <person name="Olsen K.M."/>
            <person name="Qiu Y."/>
        </authorList>
    </citation>
    <scope>NUCLEOTIDE SEQUENCE</scope>
    <source>
        <strain evidence="2">NBL</strain>
    </source>
</reference>
<evidence type="ECO:0000313" key="3">
    <source>
        <dbReference type="Proteomes" id="UP001281410"/>
    </source>
</evidence>
<dbReference type="InterPro" id="IPR057993">
    <property type="entry name" value="HD-Zip_IV_C"/>
</dbReference>
<organism evidence="2 3">
    <name type="scientific">Dipteronia sinensis</name>
    <dbReference type="NCBI Taxonomy" id="43782"/>
    <lineage>
        <taxon>Eukaryota</taxon>
        <taxon>Viridiplantae</taxon>
        <taxon>Streptophyta</taxon>
        <taxon>Embryophyta</taxon>
        <taxon>Tracheophyta</taxon>
        <taxon>Spermatophyta</taxon>
        <taxon>Magnoliopsida</taxon>
        <taxon>eudicotyledons</taxon>
        <taxon>Gunneridae</taxon>
        <taxon>Pentapetalae</taxon>
        <taxon>rosids</taxon>
        <taxon>malvids</taxon>
        <taxon>Sapindales</taxon>
        <taxon>Sapindaceae</taxon>
        <taxon>Hippocastanoideae</taxon>
        <taxon>Acereae</taxon>
        <taxon>Dipteronia</taxon>
    </lineage>
</organism>
<comment type="caution">
    <text evidence="2">The sequence shown here is derived from an EMBL/GenBank/DDBJ whole genome shotgun (WGS) entry which is preliminary data.</text>
</comment>
<accession>A0AAE0AKZ7</accession>
<dbReference type="InterPro" id="IPR042160">
    <property type="entry name" value="HD-Zip_IV"/>
</dbReference>
<dbReference type="Proteomes" id="UP001281410">
    <property type="component" value="Unassembled WGS sequence"/>
</dbReference>
<keyword evidence="3" id="KW-1185">Reference proteome</keyword>
<name>A0AAE0AKZ7_9ROSI</name>
<dbReference type="PANTHER" id="PTHR45654">
    <property type="entry name" value="HOMEOBOX-LEUCINE ZIPPER PROTEIN MERISTEM L1"/>
    <property type="match status" value="1"/>
</dbReference>
<gene>
    <name evidence="2" type="ORF">Dsin_013525</name>
</gene>
<evidence type="ECO:0000313" key="2">
    <source>
        <dbReference type="EMBL" id="KAK3219555.1"/>
    </source>
</evidence>
<dbReference type="EMBL" id="JANJYJ010000004">
    <property type="protein sequence ID" value="KAK3219555.1"/>
    <property type="molecule type" value="Genomic_DNA"/>
</dbReference>
<sequence length="135" mass="14898">MKVPSTIYVTLQSVLAGVLVHRGGLPTYKGKSECLAILMSIAAIAKHPLDTNVAACRDRSGWRKSFLTLAQCMMYNFCSGACASSLCNWDRLCVESVYEDVRVLTRRSRIDPGEPHGVVLSAATYVCKRHEKEAF</sequence>
<dbReference type="AlphaFoldDB" id="A0AAE0AKZ7"/>
<proteinExistence type="predicted"/>
<evidence type="ECO:0000259" key="1">
    <source>
        <dbReference type="Pfam" id="PF25797"/>
    </source>
</evidence>